<evidence type="ECO:0000313" key="3">
    <source>
        <dbReference type="Proteomes" id="UP000263377"/>
    </source>
</evidence>
<dbReference type="AlphaFoldDB" id="A0A373A177"/>
<evidence type="ECO:0008006" key="4">
    <source>
        <dbReference type="Google" id="ProtNLM"/>
    </source>
</evidence>
<protein>
    <recommendedName>
        <fullName evidence="4">Integral membrane protein</fullName>
    </recommendedName>
</protein>
<gene>
    <name evidence="2" type="ORF">DR950_29380</name>
</gene>
<accession>A0A373A177</accession>
<keyword evidence="1" id="KW-0812">Transmembrane</keyword>
<feature type="transmembrane region" description="Helical" evidence="1">
    <location>
        <begin position="20"/>
        <end position="46"/>
    </location>
</feature>
<dbReference type="EMBL" id="QVIG01000001">
    <property type="protein sequence ID" value="RGD61327.1"/>
    <property type="molecule type" value="Genomic_DNA"/>
</dbReference>
<name>A0A373A177_9ACTN</name>
<keyword evidence="1" id="KW-1133">Transmembrane helix</keyword>
<evidence type="ECO:0000313" key="2">
    <source>
        <dbReference type="EMBL" id="RGD61327.1"/>
    </source>
</evidence>
<sequence length="142" mass="14044">MTAETSAPVPSAGSGRPASLTLGAAITALAGAALAVVGVWDMVAALSGQSKQLALNEFGGAVIVLLGVLPVLAARALLKERRWGRSPAVLTNSICLPVGYYMAESGGAMIAVGVLVGALGLVGIGCLLNPKSTAALYAPSED</sequence>
<reference evidence="2 3" key="1">
    <citation type="submission" date="2018-08" db="EMBL/GenBank/DDBJ databases">
        <title>Diversity &amp; Physiological Properties of Lignin-Decomposing Actinobacteria from Soil.</title>
        <authorList>
            <person name="Roh S.G."/>
            <person name="Kim S.B."/>
        </authorList>
    </citation>
    <scope>NUCLEOTIDE SEQUENCE [LARGE SCALE GENOMIC DNA]</scope>
    <source>
        <strain evidence="2 3">MMS17-GH009</strain>
    </source>
</reference>
<feature type="transmembrane region" description="Helical" evidence="1">
    <location>
        <begin position="58"/>
        <end position="78"/>
    </location>
</feature>
<keyword evidence="1" id="KW-0472">Membrane</keyword>
<evidence type="ECO:0000256" key="1">
    <source>
        <dbReference type="SAM" id="Phobius"/>
    </source>
</evidence>
<dbReference type="Proteomes" id="UP000263377">
    <property type="component" value="Unassembled WGS sequence"/>
</dbReference>
<proteinExistence type="predicted"/>
<feature type="transmembrane region" description="Helical" evidence="1">
    <location>
        <begin position="106"/>
        <end position="128"/>
    </location>
</feature>
<keyword evidence="3" id="KW-1185">Reference proteome</keyword>
<comment type="caution">
    <text evidence="2">The sequence shown here is derived from an EMBL/GenBank/DDBJ whole genome shotgun (WGS) entry which is preliminary data.</text>
</comment>
<dbReference type="RefSeq" id="WP_049649428.1">
    <property type="nucleotide sequence ID" value="NZ_QVIG01000001.1"/>
</dbReference>
<organism evidence="2 3">
    <name type="scientific">Kitasatospora xanthocidica</name>
    <dbReference type="NCBI Taxonomy" id="83382"/>
    <lineage>
        <taxon>Bacteria</taxon>
        <taxon>Bacillati</taxon>
        <taxon>Actinomycetota</taxon>
        <taxon>Actinomycetes</taxon>
        <taxon>Kitasatosporales</taxon>
        <taxon>Streptomycetaceae</taxon>
        <taxon>Kitasatospora</taxon>
    </lineage>
</organism>